<name>A0A0D3HRD9_9ORYZ</name>
<reference evidence="1" key="1">
    <citation type="journal article" date="2009" name="Rice">
        <title>De Novo Next Generation Sequencing of Plant Genomes.</title>
        <authorList>
            <person name="Rounsley S."/>
            <person name="Marri P.R."/>
            <person name="Yu Y."/>
            <person name="He R."/>
            <person name="Sisneros N."/>
            <person name="Goicoechea J.L."/>
            <person name="Lee S.J."/>
            <person name="Angelova A."/>
            <person name="Kudrna D."/>
            <person name="Luo M."/>
            <person name="Affourtit J."/>
            <person name="Desany B."/>
            <person name="Knight J."/>
            <person name="Niazi F."/>
            <person name="Egholm M."/>
            <person name="Wing R.A."/>
        </authorList>
    </citation>
    <scope>NUCLEOTIDE SEQUENCE [LARGE SCALE GENOMIC DNA]</scope>
    <source>
        <strain evidence="1">cv. IRGC 105608</strain>
    </source>
</reference>
<dbReference type="Proteomes" id="UP000026960">
    <property type="component" value="Chromosome 12"/>
</dbReference>
<proteinExistence type="predicted"/>
<keyword evidence="2" id="KW-1185">Reference proteome</keyword>
<dbReference type="PaxDb" id="65489-OBART12G02730.1"/>
<dbReference type="AlphaFoldDB" id="A0A0D3HRD9"/>
<protein>
    <submittedName>
        <fullName evidence="1">Uncharacterized protein</fullName>
    </submittedName>
</protein>
<dbReference type="EnsemblPlants" id="OBART12G02730.1">
    <property type="protein sequence ID" value="OBART12G02730.1"/>
    <property type="gene ID" value="OBART12G02730"/>
</dbReference>
<accession>A0A0D3HRD9</accession>
<organism evidence="1">
    <name type="scientific">Oryza barthii</name>
    <dbReference type="NCBI Taxonomy" id="65489"/>
    <lineage>
        <taxon>Eukaryota</taxon>
        <taxon>Viridiplantae</taxon>
        <taxon>Streptophyta</taxon>
        <taxon>Embryophyta</taxon>
        <taxon>Tracheophyta</taxon>
        <taxon>Spermatophyta</taxon>
        <taxon>Magnoliopsida</taxon>
        <taxon>Liliopsida</taxon>
        <taxon>Poales</taxon>
        <taxon>Poaceae</taxon>
        <taxon>BOP clade</taxon>
        <taxon>Oryzoideae</taxon>
        <taxon>Oryzeae</taxon>
        <taxon>Oryzinae</taxon>
        <taxon>Oryza</taxon>
    </lineage>
</organism>
<dbReference type="HOGENOM" id="CLU_3385535_0_0_1"/>
<sequence>MIASPSAELIWKAWVLAKCRYLVGLRYKIGYGQ</sequence>
<dbReference type="Gramene" id="OBART12G02730.1">
    <property type="protein sequence ID" value="OBART12G02730.1"/>
    <property type="gene ID" value="OBART12G02730"/>
</dbReference>
<evidence type="ECO:0000313" key="1">
    <source>
        <dbReference type="EnsemblPlants" id="OBART12G02730.1"/>
    </source>
</evidence>
<reference evidence="1" key="2">
    <citation type="submission" date="2015-03" db="UniProtKB">
        <authorList>
            <consortium name="EnsemblPlants"/>
        </authorList>
    </citation>
    <scope>IDENTIFICATION</scope>
</reference>
<evidence type="ECO:0000313" key="2">
    <source>
        <dbReference type="Proteomes" id="UP000026960"/>
    </source>
</evidence>